<evidence type="ECO:0008006" key="5">
    <source>
        <dbReference type="Google" id="ProtNLM"/>
    </source>
</evidence>
<dbReference type="InParanoid" id="A0A059BIV4"/>
<accession>A0A059BIV4</accession>
<dbReference type="GO" id="GO:0080044">
    <property type="term" value="F:quercetin 7-O-glucosyltransferase activity"/>
    <property type="evidence" value="ECO:0000318"/>
    <property type="project" value="GO_Central"/>
</dbReference>
<dbReference type="InterPro" id="IPR002213">
    <property type="entry name" value="UDP_glucos_trans"/>
</dbReference>
<dbReference type="AlphaFoldDB" id="A0A059BIV4"/>
<dbReference type="Gramene" id="KCW65620">
    <property type="protein sequence ID" value="KCW65620"/>
    <property type="gene ID" value="EUGRSUZ_G03012"/>
</dbReference>
<sequence>MNQRNNHHLILFPLPFQGHINPMLQLGRILCARGFSITILHTNFNAPDPSSHPHFTFRSIGDSFDRSEAPPSDIPGLLLLLNTRCASPFEERLQEMMSSPGGDSVPVACLISDSLFSFACDVAERLKVNALVLPVGSTTSLYLLAHASGSQSEEAVTECPPLLVRDIPGIKLQKPEMALQLFGNMIKVIKSSPGVIFNTFEELEHPALMSVWEVLSVPDFVSFGSVVVLSESKISEIALGLADSEQPFLWVVRPGVVCNLEWLQKSPSHFLEAPERRGKTVKWAPQMEELAHPAVGAFWTHSGWNSTLESIRVNARYVSDVWRVGVHLNGGLNRENIARAIKRLVLGREGEESRERASACLRPGGSSYRGLDGLVNHILRFHSENRMIH</sequence>
<dbReference type="GO" id="GO:0005737">
    <property type="term" value="C:cytoplasm"/>
    <property type="evidence" value="ECO:0000318"/>
    <property type="project" value="GO_Central"/>
</dbReference>
<reference evidence="4" key="1">
    <citation type="submission" date="2013-07" db="EMBL/GenBank/DDBJ databases">
        <title>The genome of Eucalyptus grandis.</title>
        <authorList>
            <person name="Schmutz J."/>
            <person name="Hayes R."/>
            <person name="Myburg A."/>
            <person name="Tuskan G."/>
            <person name="Grattapaglia D."/>
            <person name="Rokhsar D.S."/>
        </authorList>
    </citation>
    <scope>NUCLEOTIDE SEQUENCE</scope>
    <source>
        <tissue evidence="4">Leaf extractions</tissue>
    </source>
</reference>
<protein>
    <recommendedName>
        <fullName evidence="5">UDP-glycosyltransferases domain-containing protein</fullName>
    </recommendedName>
</protein>
<gene>
    <name evidence="4" type="ORF">EUGRSUZ_G03012</name>
</gene>
<dbReference type="EMBL" id="KK198759">
    <property type="protein sequence ID" value="KCW65620.1"/>
    <property type="molecule type" value="Genomic_DNA"/>
</dbReference>
<organism evidence="4">
    <name type="scientific">Eucalyptus grandis</name>
    <name type="common">Flooded gum</name>
    <dbReference type="NCBI Taxonomy" id="71139"/>
    <lineage>
        <taxon>Eukaryota</taxon>
        <taxon>Viridiplantae</taxon>
        <taxon>Streptophyta</taxon>
        <taxon>Embryophyta</taxon>
        <taxon>Tracheophyta</taxon>
        <taxon>Spermatophyta</taxon>
        <taxon>Magnoliopsida</taxon>
        <taxon>eudicotyledons</taxon>
        <taxon>Gunneridae</taxon>
        <taxon>Pentapetalae</taxon>
        <taxon>rosids</taxon>
        <taxon>malvids</taxon>
        <taxon>Myrtales</taxon>
        <taxon>Myrtaceae</taxon>
        <taxon>Myrtoideae</taxon>
        <taxon>Eucalypteae</taxon>
        <taxon>Eucalyptus</taxon>
    </lineage>
</organism>
<evidence type="ECO:0000313" key="4">
    <source>
        <dbReference type="EMBL" id="KCW65620.1"/>
    </source>
</evidence>
<evidence type="ECO:0000256" key="1">
    <source>
        <dbReference type="ARBA" id="ARBA00009995"/>
    </source>
</evidence>
<evidence type="ECO:0000256" key="2">
    <source>
        <dbReference type="ARBA" id="ARBA00022676"/>
    </source>
</evidence>
<dbReference type="Pfam" id="PF00201">
    <property type="entry name" value="UDPGT"/>
    <property type="match status" value="1"/>
</dbReference>
<dbReference type="CDD" id="cd03784">
    <property type="entry name" value="GT1_Gtf-like"/>
    <property type="match status" value="1"/>
</dbReference>
<name>A0A059BIV4_EUCGR</name>
<keyword evidence="2" id="KW-0328">Glycosyltransferase</keyword>
<evidence type="ECO:0000256" key="3">
    <source>
        <dbReference type="ARBA" id="ARBA00022679"/>
    </source>
</evidence>
<dbReference type="PANTHER" id="PTHR11926">
    <property type="entry name" value="GLUCOSYL/GLUCURONOSYL TRANSFERASES"/>
    <property type="match status" value="1"/>
</dbReference>
<dbReference type="SUPFAM" id="SSF53756">
    <property type="entry name" value="UDP-Glycosyltransferase/glycogen phosphorylase"/>
    <property type="match status" value="1"/>
</dbReference>
<keyword evidence="3" id="KW-0808">Transferase</keyword>
<dbReference type="Gene3D" id="3.40.50.2000">
    <property type="entry name" value="Glycogen Phosphorylase B"/>
    <property type="match status" value="3"/>
</dbReference>
<dbReference type="STRING" id="71139.A0A059BIV4"/>
<comment type="similarity">
    <text evidence="1">Belongs to the UDP-glycosyltransferase family.</text>
</comment>
<proteinExistence type="inferred from homology"/>
<dbReference type="GO" id="GO:0080043">
    <property type="term" value="F:quercetin 3-O-glucosyltransferase activity"/>
    <property type="evidence" value="ECO:0000318"/>
    <property type="project" value="GO_Central"/>
</dbReference>
<dbReference type="PANTHER" id="PTHR11926:SF1374">
    <property type="entry name" value="UDP-GLYCOSYLTRANSFERASE 76F1-RELATED"/>
    <property type="match status" value="1"/>
</dbReference>